<evidence type="ECO:0000259" key="1">
    <source>
        <dbReference type="Pfam" id="PF06114"/>
    </source>
</evidence>
<protein>
    <recommendedName>
        <fullName evidence="1">IrrE N-terminal-like domain-containing protein</fullName>
    </recommendedName>
</protein>
<evidence type="ECO:0000313" key="3">
    <source>
        <dbReference type="Proteomes" id="UP001500665"/>
    </source>
</evidence>
<evidence type="ECO:0000313" key="2">
    <source>
        <dbReference type="EMBL" id="GAA0956069.1"/>
    </source>
</evidence>
<accession>A0ABN1RF60</accession>
<comment type="caution">
    <text evidence="2">The sequence shown here is derived from an EMBL/GenBank/DDBJ whole genome shotgun (WGS) entry which is preliminary data.</text>
</comment>
<sequence>MTLPRGFKANAEREAVRLRNDMGLPPNAHLDVRDLAEHLGAKIVGAERLIDVTRLEELERMQAFAFSAATFSVHGKHYIVTNPLRTAGRLASDIAHELSHLLLEHDLTEVREIGGLPFRTCQPEEEEQATAMGGTLMLPRPLLMTAVAQGMTPEQIAASYNVTTEMARFRYNTTGVATQLNRR</sequence>
<proteinExistence type="predicted"/>
<dbReference type="Pfam" id="PF06114">
    <property type="entry name" value="Peptidase_M78"/>
    <property type="match status" value="1"/>
</dbReference>
<keyword evidence="3" id="KW-1185">Reference proteome</keyword>
<name>A0ABN1RF60_9ACTN</name>
<organism evidence="2 3">
    <name type="scientific">Actinocorallia libanotica</name>
    <dbReference type="NCBI Taxonomy" id="46162"/>
    <lineage>
        <taxon>Bacteria</taxon>
        <taxon>Bacillati</taxon>
        <taxon>Actinomycetota</taxon>
        <taxon>Actinomycetes</taxon>
        <taxon>Streptosporangiales</taxon>
        <taxon>Thermomonosporaceae</taxon>
        <taxon>Actinocorallia</taxon>
    </lineage>
</organism>
<dbReference type="RefSeq" id="WP_344242545.1">
    <property type="nucleotide sequence ID" value="NZ_BAAAHH010000017.1"/>
</dbReference>
<gene>
    <name evidence="2" type="ORF">GCM10009550_41680</name>
</gene>
<dbReference type="Proteomes" id="UP001500665">
    <property type="component" value="Unassembled WGS sequence"/>
</dbReference>
<reference evidence="2 3" key="1">
    <citation type="journal article" date="2019" name="Int. J. Syst. Evol. Microbiol.">
        <title>The Global Catalogue of Microorganisms (GCM) 10K type strain sequencing project: providing services to taxonomists for standard genome sequencing and annotation.</title>
        <authorList>
            <consortium name="The Broad Institute Genomics Platform"/>
            <consortium name="The Broad Institute Genome Sequencing Center for Infectious Disease"/>
            <person name="Wu L."/>
            <person name="Ma J."/>
        </authorList>
    </citation>
    <scope>NUCLEOTIDE SEQUENCE [LARGE SCALE GENOMIC DNA]</scope>
    <source>
        <strain evidence="2 3">JCM 10696</strain>
    </source>
</reference>
<dbReference type="EMBL" id="BAAAHH010000017">
    <property type="protein sequence ID" value="GAA0956069.1"/>
    <property type="molecule type" value="Genomic_DNA"/>
</dbReference>
<dbReference type="InterPro" id="IPR010359">
    <property type="entry name" value="IrrE_HExxH"/>
</dbReference>
<feature type="domain" description="IrrE N-terminal-like" evidence="1">
    <location>
        <begin position="67"/>
        <end position="170"/>
    </location>
</feature>